<evidence type="ECO:0000259" key="7">
    <source>
        <dbReference type="Pfam" id="PF10568"/>
    </source>
</evidence>
<evidence type="ECO:0000256" key="1">
    <source>
        <dbReference type="ARBA" id="ARBA00004294"/>
    </source>
</evidence>
<evidence type="ECO:0000313" key="11">
    <source>
        <dbReference type="Proteomes" id="UP000332933"/>
    </source>
</evidence>
<reference evidence="9" key="2">
    <citation type="submission" date="2019-06" db="EMBL/GenBank/DDBJ databases">
        <title>Genomics analysis of Aphanomyces spp. identifies a new class of oomycete effector associated with host adaptation.</title>
        <authorList>
            <person name="Gaulin E."/>
        </authorList>
    </citation>
    <scope>NUCLEOTIDE SEQUENCE</scope>
    <source>
        <strain evidence="9">CBS 578.67</strain>
    </source>
</reference>
<reference evidence="10 11" key="1">
    <citation type="submission" date="2019-03" db="EMBL/GenBank/DDBJ databases">
        <authorList>
            <person name="Gaulin E."/>
            <person name="Dumas B."/>
        </authorList>
    </citation>
    <scope>NUCLEOTIDE SEQUENCE [LARGE SCALE GENOMIC DNA]</scope>
    <source>
        <strain evidence="10">CBS 568.67</strain>
    </source>
</reference>
<dbReference type="GO" id="GO:0015031">
    <property type="term" value="P:protein transport"/>
    <property type="evidence" value="ECO:0007669"/>
    <property type="project" value="UniProtKB-KW"/>
</dbReference>
<keyword evidence="5" id="KW-0496">Mitochondrion</keyword>
<evidence type="ECO:0000256" key="3">
    <source>
        <dbReference type="ARBA" id="ARBA00022787"/>
    </source>
</evidence>
<dbReference type="EMBL" id="CAADRA010005590">
    <property type="protein sequence ID" value="VFT91496.1"/>
    <property type="molecule type" value="Genomic_DNA"/>
</dbReference>
<evidence type="ECO:0000259" key="8">
    <source>
        <dbReference type="Pfam" id="PF17171"/>
    </source>
</evidence>
<keyword evidence="3" id="KW-1000">Mitochondrion outer membrane</keyword>
<evidence type="ECO:0000256" key="2">
    <source>
        <dbReference type="ARBA" id="ARBA00022448"/>
    </source>
</evidence>
<dbReference type="OrthoDB" id="5835136at2759"/>
<evidence type="ECO:0000313" key="9">
    <source>
        <dbReference type="EMBL" id="KAF0694445.1"/>
    </source>
</evidence>
<dbReference type="InterPro" id="IPR019564">
    <property type="entry name" value="Sam37/metaxin_N"/>
</dbReference>
<comment type="subcellular location">
    <subcellularLocation>
        <location evidence="1">Mitochondrion outer membrane</location>
    </subcellularLocation>
</comment>
<dbReference type="EMBL" id="VJMH01005569">
    <property type="protein sequence ID" value="KAF0694445.1"/>
    <property type="molecule type" value="Genomic_DNA"/>
</dbReference>
<dbReference type="InterPro" id="IPR033468">
    <property type="entry name" value="Metaxin_GST"/>
</dbReference>
<dbReference type="PANTHER" id="PTHR12289:SF41">
    <property type="entry name" value="FAILED AXON CONNECTIONS-RELATED"/>
    <property type="match status" value="1"/>
</dbReference>
<dbReference type="GO" id="GO:0001401">
    <property type="term" value="C:SAM complex"/>
    <property type="evidence" value="ECO:0007669"/>
    <property type="project" value="InterPro"/>
</dbReference>
<protein>
    <submittedName>
        <fullName evidence="10">Aste57867_14678 protein</fullName>
    </submittedName>
</protein>
<keyword evidence="11" id="KW-1185">Reference proteome</keyword>
<keyword evidence="2" id="KW-0813">Transport</keyword>
<proteinExistence type="predicted"/>
<gene>
    <name evidence="10" type="primary">Aste57867_14678</name>
    <name evidence="9" type="ORF">As57867_014623</name>
    <name evidence="10" type="ORF">ASTE57867_14678</name>
</gene>
<feature type="domain" description="Mitochondrial outer membrane transport complex Sam37/metaxin N-terminal" evidence="7">
    <location>
        <begin position="67"/>
        <end position="180"/>
    </location>
</feature>
<name>A0A485L1A8_9STRA</name>
<dbReference type="Proteomes" id="UP000332933">
    <property type="component" value="Unassembled WGS sequence"/>
</dbReference>
<dbReference type="Pfam" id="PF10568">
    <property type="entry name" value="Tom37"/>
    <property type="match status" value="1"/>
</dbReference>
<dbReference type="Pfam" id="PF17171">
    <property type="entry name" value="GST_C_6"/>
    <property type="match status" value="1"/>
</dbReference>
<dbReference type="AlphaFoldDB" id="A0A485L1A8"/>
<sequence length="386" mass="43191">MTDAGNVLDELDLGFPDRNETLLPTDRSATANPRAFDKTVRVMPKTSKELGLDARPTLHQFYPAWDVQAYIRFAQIKLHIVNSKYPEYEATGTLPQLNDGHFLVPKDDLIMHLQTYYHDLDAALTDSQRADVLAFRALVQEKLHRVLHYCRWVDPITYKEVTRPAVQSAMPFPLNRLVPKLVHMRFTASSLETFPSKEHVYLAARDAYVALNARLDASPGPFFFGPQPSSLDAFVFGHLVDALSDSQLRDVLGVHGPRLVQFATHVREAFFDSAAHAALCTQTGPNVFADLKAAFSVGFSAVPHAAYVAPYQSLSWSKREVAKADKDAKHERDGDDHDAVVSYDKSTRNVLIGGLFAIVLYGLSQLSFSIEDGDDDDDDEYYDDEE</sequence>
<evidence type="ECO:0000256" key="5">
    <source>
        <dbReference type="ARBA" id="ARBA00023128"/>
    </source>
</evidence>
<keyword evidence="4" id="KW-0653">Protein transport</keyword>
<accession>A0A485L1A8</accession>
<evidence type="ECO:0000313" key="10">
    <source>
        <dbReference type="EMBL" id="VFT91496.1"/>
    </source>
</evidence>
<dbReference type="InterPro" id="IPR050931">
    <property type="entry name" value="Mito_Protein_Transport_Metaxin"/>
</dbReference>
<keyword evidence="6" id="KW-0472">Membrane</keyword>
<dbReference type="GO" id="GO:0006626">
    <property type="term" value="P:protein targeting to mitochondrion"/>
    <property type="evidence" value="ECO:0007669"/>
    <property type="project" value="TreeGrafter"/>
</dbReference>
<feature type="domain" description="Metaxin glutathione S-transferase" evidence="8">
    <location>
        <begin position="204"/>
        <end position="265"/>
    </location>
</feature>
<evidence type="ECO:0000256" key="6">
    <source>
        <dbReference type="ARBA" id="ARBA00023136"/>
    </source>
</evidence>
<dbReference type="PANTHER" id="PTHR12289">
    <property type="entry name" value="METAXIN RELATED"/>
    <property type="match status" value="1"/>
</dbReference>
<organism evidence="10 11">
    <name type="scientific">Aphanomyces stellatus</name>
    <dbReference type="NCBI Taxonomy" id="120398"/>
    <lineage>
        <taxon>Eukaryota</taxon>
        <taxon>Sar</taxon>
        <taxon>Stramenopiles</taxon>
        <taxon>Oomycota</taxon>
        <taxon>Saprolegniomycetes</taxon>
        <taxon>Saprolegniales</taxon>
        <taxon>Verrucalvaceae</taxon>
        <taxon>Aphanomyces</taxon>
    </lineage>
</organism>
<evidence type="ECO:0000256" key="4">
    <source>
        <dbReference type="ARBA" id="ARBA00022927"/>
    </source>
</evidence>